<dbReference type="EMBL" id="DS469774">
    <property type="protein sequence ID" value="EDO33422.1"/>
    <property type="molecule type" value="Genomic_DNA"/>
</dbReference>
<organism evidence="2 3">
    <name type="scientific">Nematostella vectensis</name>
    <name type="common">Starlet sea anemone</name>
    <dbReference type="NCBI Taxonomy" id="45351"/>
    <lineage>
        <taxon>Eukaryota</taxon>
        <taxon>Metazoa</taxon>
        <taxon>Cnidaria</taxon>
        <taxon>Anthozoa</taxon>
        <taxon>Hexacorallia</taxon>
        <taxon>Actiniaria</taxon>
        <taxon>Edwardsiidae</taxon>
        <taxon>Nematostella</taxon>
    </lineage>
</organism>
<feature type="non-terminal residue" evidence="2">
    <location>
        <position position="164"/>
    </location>
</feature>
<sequence length="164" mass="18297">NWTPNELNCGGFVYQWREAGGKCGVCGDPYGKTQRHTEGGEFAKGVITGRYKKGQEITVEVTVTANHLGWFEFRVGDIGTPPITEEKLSYVLTQKDGSKRWKLTNPKTGKYKITLQLPSDLTCKRCVLRWWWNTGNSWGCDDEGCGLGHGAQESFVNCADISIE</sequence>
<reference evidence="2 3" key="1">
    <citation type="journal article" date="2007" name="Science">
        <title>Sea anemone genome reveals ancestral eumetazoan gene repertoire and genomic organization.</title>
        <authorList>
            <person name="Putnam N.H."/>
            <person name="Srivastava M."/>
            <person name="Hellsten U."/>
            <person name="Dirks B."/>
            <person name="Chapman J."/>
            <person name="Salamov A."/>
            <person name="Terry A."/>
            <person name="Shapiro H."/>
            <person name="Lindquist E."/>
            <person name="Kapitonov V.V."/>
            <person name="Jurka J."/>
            <person name="Genikhovich G."/>
            <person name="Grigoriev I.V."/>
            <person name="Lucas S.M."/>
            <person name="Steele R.E."/>
            <person name="Finnerty J.R."/>
            <person name="Technau U."/>
            <person name="Martindale M.Q."/>
            <person name="Rokhsar D.S."/>
        </authorList>
    </citation>
    <scope>NUCLEOTIDE SEQUENCE [LARGE SCALE GENOMIC DNA]</scope>
    <source>
        <strain evidence="3">CH2 X CH6</strain>
    </source>
</reference>
<name>A7SSA3_NEMVE</name>
<dbReference type="InParanoid" id="A7SSA3"/>
<dbReference type="AlphaFoldDB" id="A7SSA3"/>
<evidence type="ECO:0000313" key="3">
    <source>
        <dbReference type="Proteomes" id="UP000001593"/>
    </source>
</evidence>
<gene>
    <name evidence="2" type="ORF">NEMVEDRAFT_v1g129650</name>
</gene>
<accession>A7SSA3</accession>
<dbReference type="KEGG" id="nve:5504606"/>
<dbReference type="InterPro" id="IPR004302">
    <property type="entry name" value="Cellulose/chitin-bd_N"/>
</dbReference>
<dbReference type="OrthoDB" id="64893at2759"/>
<feature type="domain" description="Chitin-binding type-4" evidence="1">
    <location>
        <begin position="11"/>
        <end position="161"/>
    </location>
</feature>
<dbReference type="HOGENOM" id="CLU_041201_2_0_1"/>
<dbReference type="PhylomeDB" id="A7SSA3"/>
<keyword evidence="3" id="KW-1185">Reference proteome</keyword>
<proteinExistence type="predicted"/>
<evidence type="ECO:0000259" key="1">
    <source>
        <dbReference type="Pfam" id="PF03067"/>
    </source>
</evidence>
<evidence type="ECO:0000313" key="2">
    <source>
        <dbReference type="EMBL" id="EDO33422.1"/>
    </source>
</evidence>
<dbReference type="Pfam" id="PF03067">
    <property type="entry name" value="LPMO_10"/>
    <property type="match status" value="1"/>
</dbReference>
<protein>
    <recommendedName>
        <fullName evidence="1">Chitin-binding type-4 domain-containing protein</fullName>
    </recommendedName>
</protein>
<dbReference type="OMA" id="NDMNESH"/>
<dbReference type="Proteomes" id="UP000001593">
    <property type="component" value="Unassembled WGS sequence"/>
</dbReference>